<sequence>MPIARRRPPFILIQEKIMPTKIVIKKNTYFDSVSLMSVSTKANKLPGVEQAFVAMATEMNKGVLKNLGLLTPELADAKNGDLMIVIKGEAANDETLAAIEALFTRKESGGSHEARYATLASAKTHRPESNLAVISVNGTFAAREARQALENDLNVMLFSDNVSLDDELALKQLAHQKGLLMMGPDCGTAIINGTGLCFANAVRRGPIGIIGASGTGSQELSVRIHEFGGGVSQLIGTGGRDLSEKIGGLMMLDAIAMLDADDATQVITLISKPPAPSVAEKVLARARTCRKPVVVCFLGRHQPPADDGNLQFARGTKEAALKAVLLTGVKKESLDLHPLNWPLIEEVRARLTPQQKYIRGLFCGGTLCDEAMFAALEKFDDVYSNIQPDPAKRLDDINVSKAHTFLDFGDDDFTHGKPHPMIDPTNRISRLLQEARDPEVGVIVMDFVLGFGAHEDPVGVMLEAIKEAQATAKADNRPLEILGYVLGTDQDSPSLAQQCQLLTEAGVIWASSSTNTGLLAREFVFKGETA</sequence>
<dbReference type="SUPFAM" id="SSF52210">
    <property type="entry name" value="Succinyl-CoA synthetase domains"/>
    <property type="match status" value="2"/>
</dbReference>
<evidence type="ECO:0000313" key="4">
    <source>
        <dbReference type="Proteomes" id="UP000007838"/>
    </source>
</evidence>
<feature type="domain" description="ATP-citrate synthase/succinyl-CoA ligase C-terminal" evidence="1">
    <location>
        <begin position="361"/>
        <end position="518"/>
    </location>
</feature>
<evidence type="ECO:0000259" key="1">
    <source>
        <dbReference type="Pfam" id="PF00549"/>
    </source>
</evidence>
<dbReference type="Gene3D" id="3.40.50.261">
    <property type="entry name" value="Succinyl-CoA synthetase domains"/>
    <property type="match status" value="2"/>
</dbReference>
<organism evidence="3 4">
    <name type="scientific">Enterobacter ludwigii</name>
    <dbReference type="NCBI Taxonomy" id="299767"/>
    <lineage>
        <taxon>Bacteria</taxon>
        <taxon>Pseudomonadati</taxon>
        <taxon>Pseudomonadota</taxon>
        <taxon>Gammaproteobacteria</taxon>
        <taxon>Enterobacterales</taxon>
        <taxon>Enterobacteriaceae</taxon>
        <taxon>Enterobacter</taxon>
        <taxon>Enterobacter cloacae complex</taxon>
    </lineage>
</organism>
<dbReference type="Gene3D" id="3.40.50.720">
    <property type="entry name" value="NAD(P)-binding Rossmann-like Domain"/>
    <property type="match status" value="1"/>
</dbReference>
<gene>
    <name evidence="3" type="primary">yahF</name>
    <name evidence="3" type="ORF">EcWSU1_03476</name>
</gene>
<name>G8LP19_9ENTR</name>
<feature type="domain" description="CoA-binding" evidence="2">
    <location>
        <begin position="206"/>
        <end position="297"/>
    </location>
</feature>
<dbReference type="GO" id="GO:0005829">
    <property type="term" value="C:cytosol"/>
    <property type="evidence" value="ECO:0007669"/>
    <property type="project" value="TreeGrafter"/>
</dbReference>
<dbReference type="GO" id="GO:0009361">
    <property type="term" value="C:succinate-CoA ligase complex (ADP-forming)"/>
    <property type="evidence" value="ECO:0007669"/>
    <property type="project" value="TreeGrafter"/>
</dbReference>
<dbReference type="eggNOG" id="COG0074">
    <property type="taxonomic scope" value="Bacteria"/>
</dbReference>
<evidence type="ECO:0000313" key="3">
    <source>
        <dbReference type="EMBL" id="AEW74904.1"/>
    </source>
</evidence>
<accession>G8LP19</accession>
<dbReference type="PANTHER" id="PTHR11117">
    <property type="entry name" value="SUCCINYL-COA LIGASE SUBUNIT ALPHA"/>
    <property type="match status" value="1"/>
</dbReference>
<dbReference type="Proteomes" id="UP000007838">
    <property type="component" value="Chromosome"/>
</dbReference>
<dbReference type="AlphaFoldDB" id="G8LP19"/>
<dbReference type="Pfam" id="PF02629">
    <property type="entry name" value="CoA_binding"/>
    <property type="match status" value="1"/>
</dbReference>
<proteinExistence type="predicted"/>
<protein>
    <submittedName>
        <fullName evidence="3">YahF</fullName>
    </submittedName>
</protein>
<dbReference type="GO" id="GO:0006099">
    <property type="term" value="P:tricarboxylic acid cycle"/>
    <property type="evidence" value="ECO:0007669"/>
    <property type="project" value="TreeGrafter"/>
</dbReference>
<dbReference type="NCBIfam" id="NF004760">
    <property type="entry name" value="PRK06091.1"/>
    <property type="match status" value="1"/>
</dbReference>
<evidence type="ECO:0000259" key="2">
    <source>
        <dbReference type="Pfam" id="PF02629"/>
    </source>
</evidence>
<dbReference type="GO" id="GO:0004775">
    <property type="term" value="F:succinate-CoA ligase (ADP-forming) activity"/>
    <property type="evidence" value="ECO:0007669"/>
    <property type="project" value="TreeGrafter"/>
</dbReference>
<dbReference type="Pfam" id="PF00549">
    <property type="entry name" value="Ligase_CoA"/>
    <property type="match status" value="1"/>
</dbReference>
<dbReference type="KEGG" id="eec:EcWSU1_03476"/>
<dbReference type="InterPro" id="IPR005811">
    <property type="entry name" value="SUCC_ACL_C"/>
</dbReference>
<dbReference type="GO" id="GO:0004776">
    <property type="term" value="F:succinate-CoA ligase (GDP-forming) activity"/>
    <property type="evidence" value="ECO:0007669"/>
    <property type="project" value="TreeGrafter"/>
</dbReference>
<dbReference type="InterPro" id="IPR016102">
    <property type="entry name" value="Succinyl-CoA_synth-like"/>
</dbReference>
<dbReference type="PANTHER" id="PTHR11117:SF24">
    <property type="entry name" value="PROTEIN FDRA"/>
    <property type="match status" value="1"/>
</dbReference>
<dbReference type="HOGENOM" id="CLU_026233_1_0_6"/>
<dbReference type="InterPro" id="IPR003781">
    <property type="entry name" value="CoA-bd"/>
</dbReference>
<reference evidence="3 4" key="1">
    <citation type="journal article" date="2011" name="Stand. Genomic Sci.">
        <title>Complete genome of the onion pathogen Enterobacter cloacae EcWSU1.</title>
        <authorList>
            <person name="Humann J.L."/>
            <person name="Wildung M."/>
            <person name="Cheng C.H."/>
            <person name="Lee T."/>
            <person name="Stewart J.E."/>
            <person name="Drew J.C."/>
            <person name="Triplett E.W."/>
            <person name="Main D."/>
            <person name="Schroeder B.K."/>
        </authorList>
    </citation>
    <scope>NUCLEOTIDE SEQUENCE [LARGE SCALE GENOMIC DNA]</scope>
    <source>
        <strain evidence="3 4">EcWSU1</strain>
    </source>
</reference>
<dbReference type="EMBL" id="CP002886">
    <property type="protein sequence ID" value="AEW74904.1"/>
    <property type="molecule type" value="Genomic_DNA"/>
</dbReference>